<proteinExistence type="predicted"/>
<dbReference type="InterPro" id="IPR043502">
    <property type="entry name" value="DNA/RNA_pol_sf"/>
</dbReference>
<evidence type="ECO:0000313" key="2">
    <source>
        <dbReference type="EMBL" id="GAA0157440.1"/>
    </source>
</evidence>
<feature type="region of interest" description="Disordered" evidence="1">
    <location>
        <begin position="1"/>
        <end position="46"/>
    </location>
</feature>
<feature type="compositionally biased region" description="Basic and acidic residues" evidence="1">
    <location>
        <begin position="26"/>
        <end position="37"/>
    </location>
</feature>
<dbReference type="EMBL" id="BAABME010003107">
    <property type="protein sequence ID" value="GAA0157440.1"/>
    <property type="molecule type" value="Genomic_DNA"/>
</dbReference>
<reference evidence="2 3" key="1">
    <citation type="submission" date="2024-01" db="EMBL/GenBank/DDBJ databases">
        <title>The complete chloroplast genome sequence of Lithospermum erythrorhizon: insights into the phylogenetic relationship among Boraginaceae species and the maternal lineages of purple gromwells.</title>
        <authorList>
            <person name="Okada T."/>
            <person name="Watanabe K."/>
        </authorList>
    </citation>
    <scope>NUCLEOTIDE SEQUENCE [LARGE SCALE GENOMIC DNA]</scope>
</reference>
<dbReference type="Proteomes" id="UP001454036">
    <property type="component" value="Unassembled WGS sequence"/>
</dbReference>
<accession>A0AAV3Q1Q3</accession>
<name>A0AAV3Q1Q3_LITER</name>
<dbReference type="SUPFAM" id="SSF56672">
    <property type="entry name" value="DNA/RNA polymerases"/>
    <property type="match status" value="1"/>
</dbReference>
<dbReference type="Gene3D" id="3.30.70.270">
    <property type="match status" value="1"/>
</dbReference>
<organism evidence="2 3">
    <name type="scientific">Lithospermum erythrorhizon</name>
    <name type="common">Purple gromwell</name>
    <name type="synonym">Lithospermum officinale var. erythrorhizon</name>
    <dbReference type="NCBI Taxonomy" id="34254"/>
    <lineage>
        <taxon>Eukaryota</taxon>
        <taxon>Viridiplantae</taxon>
        <taxon>Streptophyta</taxon>
        <taxon>Embryophyta</taxon>
        <taxon>Tracheophyta</taxon>
        <taxon>Spermatophyta</taxon>
        <taxon>Magnoliopsida</taxon>
        <taxon>eudicotyledons</taxon>
        <taxon>Gunneridae</taxon>
        <taxon>Pentapetalae</taxon>
        <taxon>asterids</taxon>
        <taxon>lamiids</taxon>
        <taxon>Boraginales</taxon>
        <taxon>Boraginaceae</taxon>
        <taxon>Boraginoideae</taxon>
        <taxon>Lithospermeae</taxon>
        <taxon>Lithospermum</taxon>
    </lineage>
</organism>
<protein>
    <submittedName>
        <fullName evidence="2">Uncharacterized protein</fullName>
    </submittedName>
</protein>
<evidence type="ECO:0000256" key="1">
    <source>
        <dbReference type="SAM" id="MobiDB-lite"/>
    </source>
</evidence>
<gene>
    <name evidence="2" type="ORF">LIER_14708</name>
</gene>
<dbReference type="AlphaFoldDB" id="A0AAV3Q1Q3"/>
<evidence type="ECO:0000313" key="3">
    <source>
        <dbReference type="Proteomes" id="UP001454036"/>
    </source>
</evidence>
<dbReference type="InterPro" id="IPR043128">
    <property type="entry name" value="Rev_trsase/Diguanyl_cyclase"/>
</dbReference>
<comment type="caution">
    <text evidence="2">The sequence shown here is derived from an EMBL/GenBank/DDBJ whole genome shotgun (WGS) entry which is preliminary data.</text>
</comment>
<sequence length="135" mass="15174">MKVASSSKKAEEPRDQNVYTLQIPEESPKKGRPHEEVQNVPFDEEEPAKCRVQGGGLLGFLPGISSDIHGRGAHREDYIQIGRNMKIYVDNMLIKSWEAEDHEANLKKSFKNLRKNTLSLNPDKCICGVNSGKLL</sequence>
<keyword evidence="3" id="KW-1185">Reference proteome</keyword>